<keyword evidence="5" id="KW-0679">Respiratory chain</keyword>
<dbReference type="PANTHER" id="PTHR15469">
    <property type="entry name" value="NADH-UBIQUINONE OXIDOREDUCTASE B15 SUBUNIT"/>
    <property type="match status" value="1"/>
</dbReference>
<evidence type="ECO:0000256" key="11">
    <source>
        <dbReference type="ARBA" id="ARBA00023136"/>
    </source>
</evidence>
<evidence type="ECO:0000256" key="3">
    <source>
        <dbReference type="ARBA" id="ARBA00018681"/>
    </source>
</evidence>
<dbReference type="AlphaFoldDB" id="A0A7R9PCZ0"/>
<evidence type="ECO:0000256" key="7">
    <source>
        <dbReference type="ARBA" id="ARBA00022792"/>
    </source>
</evidence>
<keyword evidence="4" id="KW-0813">Transport</keyword>
<evidence type="ECO:0000256" key="2">
    <source>
        <dbReference type="ARBA" id="ARBA00007260"/>
    </source>
</evidence>
<keyword evidence="10" id="KW-0496">Mitochondrion</keyword>
<reference evidence="15" key="1">
    <citation type="submission" date="2020-11" db="EMBL/GenBank/DDBJ databases">
        <authorList>
            <person name="Tran Van P."/>
        </authorList>
    </citation>
    <scope>NUCLEOTIDE SEQUENCE</scope>
</reference>
<comment type="similarity">
    <text evidence="2">Belongs to the complex I NDUFB4 subunit family.</text>
</comment>
<evidence type="ECO:0000256" key="13">
    <source>
        <dbReference type="ARBA" id="ARBA00030987"/>
    </source>
</evidence>
<keyword evidence="8" id="KW-0249">Electron transport</keyword>
<keyword evidence="9 14" id="KW-1133">Transmembrane helix</keyword>
<proteinExistence type="inferred from homology"/>
<dbReference type="InterPro" id="IPR009866">
    <property type="entry name" value="NADH_UbQ_OxRdtase_NDUFB4_su"/>
</dbReference>
<evidence type="ECO:0000256" key="4">
    <source>
        <dbReference type="ARBA" id="ARBA00022448"/>
    </source>
</evidence>
<evidence type="ECO:0000256" key="12">
    <source>
        <dbReference type="ARBA" id="ARBA00030212"/>
    </source>
</evidence>
<evidence type="ECO:0000313" key="15">
    <source>
        <dbReference type="EMBL" id="CAD7578638.1"/>
    </source>
</evidence>
<evidence type="ECO:0000256" key="1">
    <source>
        <dbReference type="ARBA" id="ARBA00004434"/>
    </source>
</evidence>
<organism evidence="15">
    <name type="scientific">Timema californicum</name>
    <name type="common">California timema</name>
    <name type="synonym">Walking stick</name>
    <dbReference type="NCBI Taxonomy" id="61474"/>
    <lineage>
        <taxon>Eukaryota</taxon>
        <taxon>Metazoa</taxon>
        <taxon>Ecdysozoa</taxon>
        <taxon>Arthropoda</taxon>
        <taxon>Hexapoda</taxon>
        <taxon>Insecta</taxon>
        <taxon>Pterygota</taxon>
        <taxon>Neoptera</taxon>
        <taxon>Polyneoptera</taxon>
        <taxon>Phasmatodea</taxon>
        <taxon>Timematodea</taxon>
        <taxon>Timematoidea</taxon>
        <taxon>Timematidae</taxon>
        <taxon>Timema</taxon>
    </lineage>
</organism>
<feature type="transmembrane region" description="Helical" evidence="14">
    <location>
        <begin position="49"/>
        <end position="67"/>
    </location>
</feature>
<keyword evidence="6 14" id="KW-0812">Transmembrane</keyword>
<gene>
    <name evidence="15" type="ORF">TCMB3V08_LOCUS11175</name>
</gene>
<evidence type="ECO:0000256" key="14">
    <source>
        <dbReference type="SAM" id="Phobius"/>
    </source>
</evidence>
<evidence type="ECO:0000256" key="5">
    <source>
        <dbReference type="ARBA" id="ARBA00022660"/>
    </source>
</evidence>
<evidence type="ECO:0000256" key="6">
    <source>
        <dbReference type="ARBA" id="ARBA00022692"/>
    </source>
</evidence>
<dbReference type="GO" id="GO:0005743">
    <property type="term" value="C:mitochondrial inner membrane"/>
    <property type="evidence" value="ECO:0007669"/>
    <property type="project" value="UniProtKB-SubCell"/>
</dbReference>
<accession>A0A7R9PCZ0</accession>
<evidence type="ECO:0000256" key="9">
    <source>
        <dbReference type="ARBA" id="ARBA00022989"/>
    </source>
</evidence>
<dbReference type="EMBL" id="OE188202">
    <property type="protein sequence ID" value="CAD7578638.1"/>
    <property type="molecule type" value="Genomic_DNA"/>
</dbReference>
<evidence type="ECO:0000256" key="8">
    <source>
        <dbReference type="ARBA" id="ARBA00022982"/>
    </source>
</evidence>
<protein>
    <recommendedName>
        <fullName evidence="3">NADH dehydrogenase [ubiquinone] 1 beta subcomplex subunit 4</fullName>
    </recommendedName>
    <alternativeName>
        <fullName evidence="12">Complex I-B15</fullName>
    </alternativeName>
    <alternativeName>
        <fullName evidence="13">NADH-ubiquinone oxidoreductase B15 subunit</fullName>
    </alternativeName>
</protein>
<evidence type="ECO:0000256" key="10">
    <source>
        <dbReference type="ARBA" id="ARBA00023128"/>
    </source>
</evidence>
<name>A0A7R9PCZ0_TIMCA</name>
<dbReference type="PANTHER" id="PTHR15469:SF0">
    <property type="entry name" value="NADH DEHYDROGENASE [UBIQUINONE] 1 BETA SUBCOMPLEX SUBUNIT 4"/>
    <property type="match status" value="1"/>
</dbReference>
<comment type="subcellular location">
    <subcellularLocation>
        <location evidence="1">Mitochondrion inner membrane</location>
        <topology evidence="1">Single-pass membrane protein</topology>
    </subcellularLocation>
</comment>
<keyword evidence="11 14" id="KW-0472">Membrane</keyword>
<sequence>MVACALLSIAPHRPDSPGVLGLKFDTGVQRFIAMRATGYDHFKPTPKSAGYGLGLVFIPIALYAWLLKSSRDKQEHKYRTGQVAYRDRRFKFI</sequence>
<keyword evidence="7" id="KW-0999">Mitochondrion inner membrane</keyword>
<dbReference type="Pfam" id="PF07225">
    <property type="entry name" value="NDUF_B4"/>
    <property type="match status" value="1"/>
</dbReference>